<reference evidence="1" key="1">
    <citation type="submission" date="2020-05" db="EMBL/GenBank/DDBJ databases">
        <title>Large-scale comparative analyses of tick genomes elucidate their genetic diversity and vector capacities.</title>
        <authorList>
            <person name="Jia N."/>
            <person name="Wang J."/>
            <person name="Shi W."/>
            <person name="Du L."/>
            <person name="Sun Y."/>
            <person name="Zhan W."/>
            <person name="Jiang J."/>
            <person name="Wang Q."/>
            <person name="Zhang B."/>
            <person name="Ji P."/>
            <person name="Sakyi L.B."/>
            <person name="Cui X."/>
            <person name="Yuan T."/>
            <person name="Jiang B."/>
            <person name="Yang W."/>
            <person name="Lam T.T.-Y."/>
            <person name="Chang Q."/>
            <person name="Ding S."/>
            <person name="Wang X."/>
            <person name="Zhu J."/>
            <person name="Ruan X."/>
            <person name="Zhao L."/>
            <person name="Wei J."/>
            <person name="Que T."/>
            <person name="Du C."/>
            <person name="Cheng J."/>
            <person name="Dai P."/>
            <person name="Han X."/>
            <person name="Huang E."/>
            <person name="Gao Y."/>
            <person name="Liu J."/>
            <person name="Shao H."/>
            <person name="Ye R."/>
            <person name="Li L."/>
            <person name="Wei W."/>
            <person name="Wang X."/>
            <person name="Wang C."/>
            <person name="Yang T."/>
            <person name="Huo Q."/>
            <person name="Li W."/>
            <person name="Guo W."/>
            <person name="Chen H."/>
            <person name="Zhou L."/>
            <person name="Ni X."/>
            <person name="Tian J."/>
            <person name="Zhou Y."/>
            <person name="Sheng Y."/>
            <person name="Liu T."/>
            <person name="Pan Y."/>
            <person name="Xia L."/>
            <person name="Li J."/>
            <person name="Zhao F."/>
            <person name="Cao W."/>
        </authorList>
    </citation>
    <scope>NUCLEOTIDE SEQUENCE</scope>
    <source>
        <strain evidence="1">Hyas-2018</strain>
    </source>
</reference>
<evidence type="ECO:0000313" key="1">
    <source>
        <dbReference type="EMBL" id="KAH6931727.1"/>
    </source>
</evidence>
<dbReference type="EMBL" id="CM023485">
    <property type="protein sequence ID" value="KAH6931727.1"/>
    <property type="molecule type" value="Genomic_DNA"/>
</dbReference>
<gene>
    <name evidence="1" type="ORF">HPB50_027319</name>
</gene>
<comment type="caution">
    <text evidence="1">The sequence shown here is derived from an EMBL/GenBank/DDBJ whole genome shotgun (WGS) entry which is preliminary data.</text>
</comment>
<keyword evidence="2" id="KW-1185">Reference proteome</keyword>
<name>A0ACB7S957_HYAAI</name>
<sequence length="230" mass="24603">MRLVRLDSCVSVDFQGARIDAAAAGVVGKAQSILFAGPDPGVPSFRAEPPPALAFDVGRHLESPGSHVGSASSGGHTSQDRAGAGSSVSVGRSQYGGVVSPHVPFDPSPPGMSRCLRNKKQKDRSDDDNSEEEAEEEVEDDNDEKEREEKNDKKGERHLVVKNSYRTCRFTPNPPSRARSLQESVIDASASGVPATVLLRESIRSVPREPIGSRLPVCRRCDHAIARPGA</sequence>
<accession>A0ACB7S957</accession>
<proteinExistence type="predicted"/>
<organism evidence="1 2">
    <name type="scientific">Hyalomma asiaticum</name>
    <name type="common">Tick</name>
    <dbReference type="NCBI Taxonomy" id="266040"/>
    <lineage>
        <taxon>Eukaryota</taxon>
        <taxon>Metazoa</taxon>
        <taxon>Ecdysozoa</taxon>
        <taxon>Arthropoda</taxon>
        <taxon>Chelicerata</taxon>
        <taxon>Arachnida</taxon>
        <taxon>Acari</taxon>
        <taxon>Parasitiformes</taxon>
        <taxon>Ixodida</taxon>
        <taxon>Ixodoidea</taxon>
        <taxon>Ixodidae</taxon>
        <taxon>Hyalomminae</taxon>
        <taxon>Hyalomma</taxon>
    </lineage>
</organism>
<protein>
    <submittedName>
        <fullName evidence="1">Uncharacterized protein</fullName>
    </submittedName>
</protein>
<evidence type="ECO:0000313" key="2">
    <source>
        <dbReference type="Proteomes" id="UP000821845"/>
    </source>
</evidence>
<dbReference type="Proteomes" id="UP000821845">
    <property type="component" value="Chromosome 5"/>
</dbReference>